<feature type="compositionally biased region" description="Polar residues" evidence="2">
    <location>
        <begin position="385"/>
        <end position="417"/>
    </location>
</feature>
<feature type="compositionally biased region" description="Basic and acidic residues" evidence="2">
    <location>
        <begin position="196"/>
        <end position="209"/>
    </location>
</feature>
<feature type="coiled-coil region" evidence="1">
    <location>
        <begin position="148"/>
        <end position="175"/>
    </location>
</feature>
<feature type="region of interest" description="Disordered" evidence="2">
    <location>
        <begin position="457"/>
        <end position="482"/>
    </location>
</feature>
<keyword evidence="1" id="KW-0175">Coiled coil</keyword>
<evidence type="ECO:0000256" key="3">
    <source>
        <dbReference type="SAM" id="SignalP"/>
    </source>
</evidence>
<evidence type="ECO:0000313" key="4">
    <source>
        <dbReference type="Proteomes" id="UP001652582"/>
    </source>
</evidence>
<evidence type="ECO:0000256" key="1">
    <source>
        <dbReference type="SAM" id="Coils"/>
    </source>
</evidence>
<feature type="signal peptide" evidence="3">
    <location>
        <begin position="1"/>
        <end position="20"/>
    </location>
</feature>
<keyword evidence="4" id="KW-1185">Reference proteome</keyword>
<feature type="chain" id="PRO_5046882826" evidence="3">
    <location>
        <begin position="21"/>
        <end position="482"/>
    </location>
</feature>
<dbReference type="GeneID" id="112050371"/>
<reference evidence="5" key="1">
    <citation type="submission" date="2025-08" db="UniProtKB">
        <authorList>
            <consortium name="RefSeq"/>
        </authorList>
    </citation>
    <scope>IDENTIFICATION</scope>
</reference>
<feature type="region of interest" description="Disordered" evidence="2">
    <location>
        <begin position="189"/>
        <end position="212"/>
    </location>
</feature>
<evidence type="ECO:0000256" key="2">
    <source>
        <dbReference type="SAM" id="MobiDB-lite"/>
    </source>
</evidence>
<dbReference type="OrthoDB" id="6922465at2759"/>
<gene>
    <name evidence="5" type="primary">LOC112050371</name>
</gene>
<dbReference type="RefSeq" id="XP_023944392.2">
    <property type="nucleotide sequence ID" value="XM_024088624.2"/>
</dbReference>
<dbReference type="AlphaFoldDB" id="A0A6J1NHE9"/>
<proteinExistence type="predicted"/>
<keyword evidence="3" id="KW-0732">Signal</keyword>
<accession>A0A6J1NHE9</accession>
<feature type="region of interest" description="Disordered" evidence="2">
    <location>
        <begin position="385"/>
        <end position="426"/>
    </location>
</feature>
<dbReference type="Proteomes" id="UP001652582">
    <property type="component" value="Chromosome 8"/>
</dbReference>
<evidence type="ECO:0000313" key="5">
    <source>
        <dbReference type="RefSeq" id="XP_023944392.2"/>
    </source>
</evidence>
<feature type="region of interest" description="Disordered" evidence="2">
    <location>
        <begin position="290"/>
        <end position="324"/>
    </location>
</feature>
<sequence>MYTSTQIIILLLFALRTALAEIENFKGDHVYINDYEASQSMPAKIKRYIRQPIPIRNTNNSAKTSEENIEDTYPSYDVIEKSFNNILTSMGSKNELNTAPSNTYGMKLADDDINIWNNIAGRKLYIDHQKQGTSNLSDIAPENTESVTKDKQNTIENVEISKENIENTNDKVEIESDSEDATSPILLEEIPTLSSEDNKSEENDIENKQNDTIVTNEPLEKANDYDLIEKSFDNIVALMGSNDAKNDATSKTYGMKLSEDHGYIWNNLQKPGVYYNVGEMDANKTIDSMTTKENTSELSTTDKSAENINSTTSPEISDESGVSISTENSTDVAATEIMENNTESTEETTTEEETDVDDPVTEVNNTIEEIPSENVTQDSDELLNNSTEKATDPNASATTEITNNNDKTTETNISNPESEADGTKDDDVFKNIMPELLEILKKYIKKLVKEEVAKLNCAKIETDRNNSSVNTDSVPELPQEAY</sequence>
<organism evidence="4 5">
    <name type="scientific">Bicyclus anynana</name>
    <name type="common">Squinting bush brown butterfly</name>
    <dbReference type="NCBI Taxonomy" id="110368"/>
    <lineage>
        <taxon>Eukaryota</taxon>
        <taxon>Metazoa</taxon>
        <taxon>Ecdysozoa</taxon>
        <taxon>Arthropoda</taxon>
        <taxon>Hexapoda</taxon>
        <taxon>Insecta</taxon>
        <taxon>Pterygota</taxon>
        <taxon>Neoptera</taxon>
        <taxon>Endopterygota</taxon>
        <taxon>Lepidoptera</taxon>
        <taxon>Glossata</taxon>
        <taxon>Ditrysia</taxon>
        <taxon>Papilionoidea</taxon>
        <taxon>Nymphalidae</taxon>
        <taxon>Satyrinae</taxon>
        <taxon>Satyrini</taxon>
        <taxon>Mycalesina</taxon>
        <taxon>Bicyclus</taxon>
    </lineage>
</organism>
<name>A0A6J1NHE9_BICAN</name>
<dbReference type="KEGG" id="bany:112050371"/>
<protein>
    <submittedName>
        <fullName evidence="5">Dentin sialophosphoprotein-like</fullName>
    </submittedName>
</protein>